<sequence>MSFRRAAPVFALACAAALAGCQPEQPRTDAGPAFYQRLDQGATLDQGAAASLLNGWRARNGLAPLRLDPALSAEARQRAAGVAETDTSTWGETPRVQQAASTTARQERVSAGYRTLAEAFSGWRDSPQHNRVMLAPTATRLGIAAVDRPGAKYRVYWALIVAE</sequence>
<dbReference type="Proteomes" id="UP001205890">
    <property type="component" value="Unassembled WGS sequence"/>
</dbReference>
<feature type="domain" description="SCP" evidence="2">
    <location>
        <begin position="52"/>
        <end position="158"/>
    </location>
</feature>
<dbReference type="RefSeq" id="WP_254745414.1">
    <property type="nucleotide sequence ID" value="NZ_JANCLU010000022.1"/>
</dbReference>
<dbReference type="PANTHER" id="PTHR31157">
    <property type="entry name" value="SCP DOMAIN-CONTAINING PROTEIN"/>
    <property type="match status" value="1"/>
</dbReference>
<proteinExistence type="predicted"/>
<dbReference type="Pfam" id="PF00188">
    <property type="entry name" value="CAP"/>
    <property type="match status" value="1"/>
</dbReference>
<accession>A0ABT1LGG1</accession>
<dbReference type="InterPro" id="IPR035940">
    <property type="entry name" value="CAP_sf"/>
</dbReference>
<name>A0ABT1LGG1_9HYPH</name>
<reference evidence="3 4" key="1">
    <citation type="submission" date="2022-07" db="EMBL/GenBank/DDBJ databases">
        <authorList>
            <person name="Li W.-J."/>
            <person name="Deng Q.-Q."/>
        </authorList>
    </citation>
    <scope>NUCLEOTIDE SEQUENCE [LARGE SCALE GENOMIC DNA]</scope>
    <source>
        <strain evidence="3 4">SYSU M60028</strain>
    </source>
</reference>
<dbReference type="InterPro" id="IPR014044">
    <property type="entry name" value="CAP_dom"/>
</dbReference>
<evidence type="ECO:0000313" key="4">
    <source>
        <dbReference type="Proteomes" id="UP001205890"/>
    </source>
</evidence>
<keyword evidence="1" id="KW-0732">Signal</keyword>
<evidence type="ECO:0000313" key="3">
    <source>
        <dbReference type="EMBL" id="MCP8940534.1"/>
    </source>
</evidence>
<dbReference type="PANTHER" id="PTHR31157:SF1">
    <property type="entry name" value="SCP DOMAIN-CONTAINING PROTEIN"/>
    <property type="match status" value="1"/>
</dbReference>
<dbReference type="EMBL" id="JANCLU010000022">
    <property type="protein sequence ID" value="MCP8940534.1"/>
    <property type="molecule type" value="Genomic_DNA"/>
</dbReference>
<feature type="signal peptide" evidence="1">
    <location>
        <begin position="1"/>
        <end position="19"/>
    </location>
</feature>
<gene>
    <name evidence="3" type="ORF">NK718_18565</name>
</gene>
<dbReference type="Gene3D" id="3.40.33.10">
    <property type="entry name" value="CAP"/>
    <property type="match status" value="1"/>
</dbReference>
<dbReference type="SUPFAM" id="SSF55797">
    <property type="entry name" value="PR-1-like"/>
    <property type="match status" value="1"/>
</dbReference>
<organism evidence="3 4">
    <name type="scientific">Alsobacter ponti</name>
    <dbReference type="NCBI Taxonomy" id="2962936"/>
    <lineage>
        <taxon>Bacteria</taxon>
        <taxon>Pseudomonadati</taxon>
        <taxon>Pseudomonadota</taxon>
        <taxon>Alphaproteobacteria</taxon>
        <taxon>Hyphomicrobiales</taxon>
        <taxon>Alsobacteraceae</taxon>
        <taxon>Alsobacter</taxon>
    </lineage>
</organism>
<protein>
    <submittedName>
        <fullName evidence="3">CAP domain-containing protein</fullName>
    </submittedName>
</protein>
<comment type="caution">
    <text evidence="3">The sequence shown here is derived from an EMBL/GenBank/DDBJ whole genome shotgun (WGS) entry which is preliminary data.</text>
</comment>
<dbReference type="CDD" id="cd05379">
    <property type="entry name" value="CAP_bacterial"/>
    <property type="match status" value="1"/>
</dbReference>
<feature type="chain" id="PRO_5045680989" evidence="1">
    <location>
        <begin position="20"/>
        <end position="163"/>
    </location>
</feature>
<evidence type="ECO:0000259" key="2">
    <source>
        <dbReference type="Pfam" id="PF00188"/>
    </source>
</evidence>
<dbReference type="PROSITE" id="PS51257">
    <property type="entry name" value="PROKAR_LIPOPROTEIN"/>
    <property type="match status" value="1"/>
</dbReference>
<evidence type="ECO:0000256" key="1">
    <source>
        <dbReference type="SAM" id="SignalP"/>
    </source>
</evidence>
<keyword evidence="4" id="KW-1185">Reference proteome</keyword>